<dbReference type="SUPFAM" id="SSF56219">
    <property type="entry name" value="DNase I-like"/>
    <property type="match status" value="1"/>
</dbReference>
<dbReference type="GO" id="GO:0006284">
    <property type="term" value="P:base-excision repair"/>
    <property type="evidence" value="ECO:0007669"/>
    <property type="project" value="TreeGrafter"/>
</dbReference>
<dbReference type="GO" id="GO:0008311">
    <property type="term" value="F:double-stranded DNA 3'-5' DNA exonuclease activity"/>
    <property type="evidence" value="ECO:0007669"/>
    <property type="project" value="TreeGrafter"/>
</dbReference>
<feature type="binding site" evidence="10">
    <location>
        <position position="297"/>
    </location>
    <ligand>
        <name>Mg(2+)</name>
        <dbReference type="ChEBI" id="CHEBI:18420"/>
        <label>1</label>
    </ligand>
</feature>
<dbReference type="PROSITE" id="PS00726">
    <property type="entry name" value="AP_NUCLEASE_F1_1"/>
    <property type="match status" value="1"/>
</dbReference>
<dbReference type="EC" id="3.1.-.-" evidence="13"/>
<dbReference type="InterPro" id="IPR020848">
    <property type="entry name" value="AP_endonuclease_F1_CS"/>
</dbReference>
<feature type="site" description="Interaction with DNA substrate" evidence="11">
    <location>
        <position position="297"/>
    </location>
</feature>
<dbReference type="NCBIfam" id="TIGR00633">
    <property type="entry name" value="xth"/>
    <property type="match status" value="1"/>
</dbReference>
<keyword evidence="3 10" id="KW-0479">Metal-binding</keyword>
<dbReference type="PROSITE" id="PS51999">
    <property type="entry name" value="ZF_GRF"/>
    <property type="match status" value="1"/>
</dbReference>
<dbReference type="InterPro" id="IPR036691">
    <property type="entry name" value="Endo/exonu/phosph_ase_sf"/>
</dbReference>
<evidence type="ECO:0000256" key="4">
    <source>
        <dbReference type="ARBA" id="ARBA00022771"/>
    </source>
</evidence>
<dbReference type="GO" id="GO:0008270">
    <property type="term" value="F:zinc ion binding"/>
    <property type="evidence" value="ECO:0007669"/>
    <property type="project" value="UniProtKB-KW"/>
</dbReference>
<evidence type="ECO:0000256" key="7">
    <source>
        <dbReference type="ARBA" id="ARBA00022842"/>
    </source>
</evidence>
<keyword evidence="10" id="KW-0464">Manganese</keyword>
<feature type="active site" description="Proton donor/acceptor" evidence="9">
    <location>
        <position position="199"/>
    </location>
</feature>
<evidence type="ECO:0000256" key="6">
    <source>
        <dbReference type="ARBA" id="ARBA00022833"/>
    </source>
</evidence>
<dbReference type="GO" id="GO:0003906">
    <property type="term" value="F:DNA-(apurinic or apyrimidinic site) endonuclease activity"/>
    <property type="evidence" value="ECO:0007669"/>
    <property type="project" value="TreeGrafter"/>
</dbReference>
<proteinExistence type="inferred from homology"/>
<evidence type="ECO:0000313" key="16">
    <source>
        <dbReference type="EMBL" id="CAG8434975.1"/>
    </source>
</evidence>
<evidence type="ECO:0000256" key="10">
    <source>
        <dbReference type="PIRSR" id="PIRSR604808-2"/>
    </source>
</evidence>
<keyword evidence="5" id="KW-0378">Hydrolase</keyword>
<name>A0A9N8YN46_9GLOM</name>
<reference evidence="16" key="1">
    <citation type="submission" date="2021-06" db="EMBL/GenBank/DDBJ databases">
        <authorList>
            <person name="Kallberg Y."/>
            <person name="Tangrot J."/>
            <person name="Rosling A."/>
        </authorList>
    </citation>
    <scope>NUCLEOTIDE SEQUENCE</scope>
    <source>
        <strain evidence="16">MT106</strain>
    </source>
</reference>
<feature type="compositionally biased region" description="Basic and acidic residues" evidence="14">
    <location>
        <begin position="476"/>
        <end position="493"/>
    </location>
</feature>
<dbReference type="OrthoDB" id="391817at2759"/>
<feature type="active site" evidence="9">
    <location>
        <position position="160"/>
    </location>
</feature>
<organism evidence="16 17">
    <name type="scientific">Ambispora gerdemannii</name>
    <dbReference type="NCBI Taxonomy" id="144530"/>
    <lineage>
        <taxon>Eukaryota</taxon>
        <taxon>Fungi</taxon>
        <taxon>Fungi incertae sedis</taxon>
        <taxon>Mucoromycota</taxon>
        <taxon>Glomeromycotina</taxon>
        <taxon>Glomeromycetes</taxon>
        <taxon>Archaeosporales</taxon>
        <taxon>Ambisporaceae</taxon>
        <taxon>Ambispora</taxon>
    </lineage>
</organism>
<dbReference type="AlphaFoldDB" id="A0A9N8YN46"/>
<feature type="binding site" evidence="10">
    <location>
        <position position="48"/>
    </location>
    <ligand>
        <name>Mg(2+)</name>
        <dbReference type="ChEBI" id="CHEBI:18420"/>
        <label>1</label>
    </ligand>
</feature>
<dbReference type="Gene3D" id="3.60.10.10">
    <property type="entry name" value="Endonuclease/exonuclease/phosphatase"/>
    <property type="match status" value="1"/>
</dbReference>
<feature type="region of interest" description="Disordered" evidence="14">
    <location>
        <begin position="564"/>
        <end position="593"/>
    </location>
</feature>
<evidence type="ECO:0000256" key="11">
    <source>
        <dbReference type="PIRSR" id="PIRSR604808-3"/>
    </source>
</evidence>
<gene>
    <name evidence="16" type="ORF">AGERDE_LOCUS454</name>
</gene>
<dbReference type="Pfam" id="PF03372">
    <property type="entry name" value="Exo_endo_phos"/>
    <property type="match status" value="1"/>
</dbReference>
<accession>A0A9N8YN46</accession>
<evidence type="ECO:0000256" key="8">
    <source>
        <dbReference type="ARBA" id="ARBA00023242"/>
    </source>
</evidence>
<feature type="active site" description="Proton acceptor" evidence="9">
    <location>
        <position position="297"/>
    </location>
</feature>
<dbReference type="PROSITE" id="PS00728">
    <property type="entry name" value="AP_NUCLEASE_F1_3"/>
    <property type="match status" value="1"/>
</dbReference>
<feature type="binding site" evidence="10">
    <location>
        <position position="201"/>
    </location>
    <ligand>
        <name>Mg(2+)</name>
        <dbReference type="ChEBI" id="CHEBI:18420"/>
        <label>1</label>
    </ligand>
</feature>
<keyword evidence="17" id="KW-1185">Reference proteome</keyword>
<evidence type="ECO:0000256" key="5">
    <source>
        <dbReference type="ARBA" id="ARBA00022801"/>
    </source>
</evidence>
<comment type="similarity">
    <text evidence="2 13">Belongs to the DNA repair enzymes AP/ExoA family.</text>
</comment>
<evidence type="ECO:0000256" key="12">
    <source>
        <dbReference type="PROSITE-ProRule" id="PRU01343"/>
    </source>
</evidence>
<dbReference type="EMBL" id="CAJVPL010000022">
    <property type="protein sequence ID" value="CAG8434975.1"/>
    <property type="molecule type" value="Genomic_DNA"/>
</dbReference>
<feature type="site" description="Transition state stabilizer" evidence="11">
    <location>
        <position position="201"/>
    </location>
</feature>
<dbReference type="InterPro" id="IPR020847">
    <property type="entry name" value="AP_endonuclease_F1_BS"/>
</dbReference>
<dbReference type="InterPro" id="IPR005135">
    <property type="entry name" value="Endo/exonuclease/phosphatase"/>
</dbReference>
<feature type="region of interest" description="Disordered" evidence="14">
    <location>
        <begin position="475"/>
        <end position="500"/>
    </location>
</feature>
<evidence type="ECO:0000256" key="14">
    <source>
        <dbReference type="SAM" id="MobiDB-lite"/>
    </source>
</evidence>
<evidence type="ECO:0000256" key="1">
    <source>
        <dbReference type="ARBA" id="ARBA00001936"/>
    </source>
</evidence>
<feature type="domain" description="GRF-type" evidence="15">
    <location>
        <begin position="518"/>
        <end position="565"/>
    </location>
</feature>
<keyword evidence="8" id="KW-0539">Nucleus</keyword>
<dbReference type="GO" id="GO:0005634">
    <property type="term" value="C:nucleus"/>
    <property type="evidence" value="ECO:0007669"/>
    <property type="project" value="TreeGrafter"/>
</dbReference>
<comment type="caution">
    <text evidence="16">The sequence shown here is derived from an EMBL/GenBank/DDBJ whole genome shotgun (WGS) entry which is preliminary data.</text>
</comment>
<dbReference type="PANTHER" id="PTHR22748">
    <property type="entry name" value="AP ENDONUCLEASE"/>
    <property type="match status" value="1"/>
</dbReference>
<dbReference type="GO" id="GO:0003677">
    <property type="term" value="F:DNA binding"/>
    <property type="evidence" value="ECO:0007669"/>
    <property type="project" value="InterPro"/>
</dbReference>
<feature type="compositionally biased region" description="Basic residues" evidence="14">
    <location>
        <begin position="583"/>
        <end position="593"/>
    </location>
</feature>
<evidence type="ECO:0000256" key="13">
    <source>
        <dbReference type="RuleBase" id="RU362131"/>
    </source>
</evidence>
<dbReference type="PROSITE" id="PS51435">
    <property type="entry name" value="AP_NUCLEASE_F1_4"/>
    <property type="match status" value="1"/>
</dbReference>
<evidence type="ECO:0000256" key="2">
    <source>
        <dbReference type="ARBA" id="ARBA00007092"/>
    </source>
</evidence>
<evidence type="ECO:0000256" key="3">
    <source>
        <dbReference type="ARBA" id="ARBA00022723"/>
    </source>
</evidence>
<feature type="binding site" evidence="10">
    <location>
        <position position="296"/>
    </location>
    <ligand>
        <name>Mg(2+)</name>
        <dbReference type="ChEBI" id="CHEBI:18420"/>
        <label>1</label>
    </ligand>
</feature>
<dbReference type="InterPro" id="IPR004808">
    <property type="entry name" value="AP_endonuc_1"/>
</dbReference>
<dbReference type="PANTHER" id="PTHR22748:SF4">
    <property type="entry name" value="DNA-(APURINIC OR APYRIMIDINIC SITE) ENDONUCLEASE 2"/>
    <property type="match status" value="1"/>
</dbReference>
<feature type="binding site" evidence="10">
    <location>
        <position position="199"/>
    </location>
    <ligand>
        <name>Mg(2+)</name>
        <dbReference type="ChEBI" id="CHEBI:18420"/>
        <label>1</label>
    </ligand>
</feature>
<keyword evidence="13" id="KW-0234">DNA repair</keyword>
<keyword evidence="7 10" id="KW-0460">Magnesium</keyword>
<evidence type="ECO:0000259" key="15">
    <source>
        <dbReference type="PROSITE" id="PS51999"/>
    </source>
</evidence>
<keyword evidence="6" id="KW-0862">Zinc</keyword>
<feature type="region of interest" description="Disordered" evidence="14">
    <location>
        <begin position="382"/>
        <end position="424"/>
    </location>
</feature>
<dbReference type="GO" id="GO:0008081">
    <property type="term" value="F:phosphoric diester hydrolase activity"/>
    <property type="evidence" value="ECO:0007669"/>
    <property type="project" value="TreeGrafter"/>
</dbReference>
<comment type="cofactor">
    <cofactor evidence="10 13">
        <name>Mg(2+)</name>
        <dbReference type="ChEBI" id="CHEBI:18420"/>
    </cofactor>
    <cofactor evidence="10 13">
        <name>Mn(2+)</name>
        <dbReference type="ChEBI" id="CHEBI:29035"/>
    </cofactor>
    <text evidence="10 13">Probably binds two magnesium or manganese ions per subunit.</text>
</comment>
<dbReference type="Proteomes" id="UP000789831">
    <property type="component" value="Unassembled WGS sequence"/>
</dbReference>
<sequence length="593" mass="67144">MSMDYDHWLNILPYIYTFSFNNNNSWCEHKNYKVIFDALNADVICLQETKLTPDKLDSSVALIDDYDAYFSMTQNKTGYSGVATYVKTGSVVGPFAAGEGISGVLCQNRQTTRNNEEQQRQEIIGGHFLTEFSNNDLLDLDAEGRCVILDFGLFVLLNVYCPHESNTKRLPFILDFYEVLQLRVEALIKAGKNVIVVGDINVTHMEIDHCDPQRSVKEHGLKSFTDHPARKWFDGFLMPKGPMFHPNEEKMYTCWNTVIDARPVNYGTRLDYVLSSEGLLSWIKLCDIQPHIMGSDHCPVIVELFEEIKVGELTIKLLGEMERLATNKRTETPDLCARFLPQFSGNQLTLQNYFQRTTDLNNKLENPKDLNISLDSAGREKAISSSPLSSPRKFVVNKSGPSKKSKFSNSSNMTKSKKQQDNGQRTLASFFKSASSSSEDSVLPYVETDQKIGTDPNTEIQNPSELYEATVIDAVTSEKQDTTATNTEREESSRTLTQNSQVQSQWMALFTPPPIPKCIVHGEKCKEYRVNKSGPNHGRKFYMCSRPVGTSPEDRCNFFEWAKTGKSSSKRTSNEEINDVNKSKKSLKKQKIE</sequence>
<feature type="site" description="Important for catalytic activity" evidence="11">
    <location>
        <position position="271"/>
    </location>
</feature>
<dbReference type="CDD" id="cd09088">
    <property type="entry name" value="Ape2-like_AP-endo"/>
    <property type="match status" value="1"/>
</dbReference>
<keyword evidence="4 12" id="KW-0863">Zinc-finger</keyword>
<protein>
    <recommendedName>
        <fullName evidence="13">DNA-(apurinic or apyrimidinic site) endonuclease</fullName>
        <ecNumber evidence="13">3.1.-.-</ecNumber>
    </recommendedName>
</protein>
<comment type="cofactor">
    <cofactor evidence="1">
        <name>Mn(2+)</name>
        <dbReference type="ChEBI" id="CHEBI:29035"/>
    </cofactor>
</comment>
<dbReference type="Pfam" id="PF06839">
    <property type="entry name" value="Zn_ribbon_GRF"/>
    <property type="match status" value="1"/>
</dbReference>
<evidence type="ECO:0000256" key="9">
    <source>
        <dbReference type="PIRSR" id="PIRSR604808-1"/>
    </source>
</evidence>
<keyword evidence="13" id="KW-0227">DNA damage</keyword>
<evidence type="ECO:0000313" key="17">
    <source>
        <dbReference type="Proteomes" id="UP000789831"/>
    </source>
</evidence>
<dbReference type="InterPro" id="IPR010666">
    <property type="entry name" value="Znf_GRF"/>
</dbReference>